<dbReference type="InterPro" id="IPR017583">
    <property type="entry name" value="Tagatose/fructose_Pkinase"/>
</dbReference>
<dbReference type="SUPFAM" id="SSF53613">
    <property type="entry name" value="Ribokinase-like"/>
    <property type="match status" value="1"/>
</dbReference>
<dbReference type="PIRSF" id="PIRSF000535">
    <property type="entry name" value="1PFK/6PFK/LacC"/>
    <property type="match status" value="1"/>
</dbReference>
<dbReference type="GO" id="GO:0008662">
    <property type="term" value="F:1-phosphofructokinase activity"/>
    <property type="evidence" value="ECO:0007669"/>
    <property type="project" value="UniProtKB-UniRule"/>
</dbReference>
<keyword evidence="5 8" id="KW-0067">ATP-binding</keyword>
<dbReference type="CDD" id="cd01164">
    <property type="entry name" value="FruK_PfkB_like"/>
    <property type="match status" value="1"/>
</dbReference>
<evidence type="ECO:0000313" key="12">
    <source>
        <dbReference type="Proteomes" id="UP000243640"/>
    </source>
</evidence>
<keyword evidence="13" id="KW-1185">Reference proteome</keyword>
<dbReference type="RefSeq" id="WP_094277593.1">
    <property type="nucleotide sequence ID" value="NZ_NQJF01000004.1"/>
</dbReference>
<dbReference type="GO" id="GO:0005829">
    <property type="term" value="C:cytosol"/>
    <property type="evidence" value="ECO:0007669"/>
    <property type="project" value="TreeGrafter"/>
</dbReference>
<reference evidence="11 13" key="2">
    <citation type="submission" date="2019-03" db="EMBL/GenBank/DDBJ databases">
        <title>Genomic Encyclopedia of Archaeal and Bacterial Type Strains, Phase II (KMG-II): from individual species to whole genera.</title>
        <authorList>
            <person name="Goeker M."/>
        </authorList>
    </citation>
    <scope>NUCLEOTIDE SEQUENCE [LARGE SCALE GENOMIC DNA]</scope>
    <source>
        <strain evidence="11 13">DSM 15594</strain>
    </source>
</reference>
<dbReference type="Pfam" id="PF00294">
    <property type="entry name" value="PfkB"/>
    <property type="match status" value="1"/>
</dbReference>
<dbReference type="PANTHER" id="PTHR46566:SF5">
    <property type="entry name" value="1-PHOSPHOFRUCTOKINASE"/>
    <property type="match status" value="1"/>
</dbReference>
<evidence type="ECO:0000256" key="8">
    <source>
        <dbReference type="RuleBase" id="RU369061"/>
    </source>
</evidence>
<evidence type="ECO:0000256" key="4">
    <source>
        <dbReference type="ARBA" id="ARBA00022777"/>
    </source>
</evidence>
<evidence type="ECO:0000256" key="5">
    <source>
        <dbReference type="ARBA" id="ARBA00022840"/>
    </source>
</evidence>
<organism evidence="10 12">
    <name type="scientific">Oceanimonas baumannii</name>
    <dbReference type="NCBI Taxonomy" id="129578"/>
    <lineage>
        <taxon>Bacteria</taxon>
        <taxon>Pseudomonadati</taxon>
        <taxon>Pseudomonadota</taxon>
        <taxon>Gammaproteobacteria</taxon>
        <taxon>Aeromonadales</taxon>
        <taxon>Aeromonadaceae</taxon>
        <taxon>Oceanimonas</taxon>
    </lineage>
</organism>
<comment type="catalytic activity">
    <reaction evidence="6 8">
        <text>beta-D-fructose 1-phosphate + ATP = beta-D-fructose 1,6-bisphosphate + ADP + H(+)</text>
        <dbReference type="Rhea" id="RHEA:14213"/>
        <dbReference type="ChEBI" id="CHEBI:15378"/>
        <dbReference type="ChEBI" id="CHEBI:30616"/>
        <dbReference type="ChEBI" id="CHEBI:32966"/>
        <dbReference type="ChEBI" id="CHEBI:138881"/>
        <dbReference type="ChEBI" id="CHEBI:456216"/>
        <dbReference type="EC" id="2.7.1.56"/>
    </reaction>
</comment>
<gene>
    <name evidence="10" type="primary">pfkB</name>
    <name evidence="10" type="ORF">B6S09_05970</name>
    <name evidence="11" type="ORF">LY04_00554</name>
</gene>
<dbReference type="InterPro" id="IPR022463">
    <property type="entry name" value="1-PFruKinase"/>
</dbReference>
<evidence type="ECO:0000256" key="2">
    <source>
        <dbReference type="ARBA" id="ARBA00022679"/>
    </source>
</evidence>
<evidence type="ECO:0000256" key="1">
    <source>
        <dbReference type="ARBA" id="ARBA00010688"/>
    </source>
</evidence>
<dbReference type="EMBL" id="SODO01000001">
    <property type="protein sequence ID" value="TDW62482.1"/>
    <property type="molecule type" value="Genomic_DNA"/>
</dbReference>
<evidence type="ECO:0000256" key="3">
    <source>
        <dbReference type="ARBA" id="ARBA00022741"/>
    </source>
</evidence>
<dbReference type="Gene3D" id="3.40.1190.20">
    <property type="match status" value="1"/>
</dbReference>
<proteinExistence type="inferred from homology"/>
<feature type="domain" description="Carbohydrate kinase PfkB" evidence="9">
    <location>
        <begin position="20"/>
        <end position="291"/>
    </location>
</feature>
<dbReference type="OrthoDB" id="9801219at2"/>
<dbReference type="PANTHER" id="PTHR46566">
    <property type="entry name" value="1-PHOSPHOFRUCTOKINASE-RELATED"/>
    <property type="match status" value="1"/>
</dbReference>
<name>A0A235CMZ2_9GAMM</name>
<dbReference type="Proteomes" id="UP000295058">
    <property type="component" value="Unassembled WGS sequence"/>
</dbReference>
<comment type="function">
    <text evidence="8">Catalyzes the ATP-dependent phosphorylation of fructose-l-phosphate to fructose-l,6-bisphosphate.</text>
</comment>
<comment type="similarity">
    <text evidence="1 7 8">Belongs to the carbohydrate kinase PfkB family.</text>
</comment>
<dbReference type="GO" id="GO:0044281">
    <property type="term" value="P:small molecule metabolic process"/>
    <property type="evidence" value="ECO:0007669"/>
    <property type="project" value="UniProtKB-ARBA"/>
</dbReference>
<evidence type="ECO:0000313" key="11">
    <source>
        <dbReference type="EMBL" id="TDW62482.1"/>
    </source>
</evidence>
<accession>A0A235CMZ2</accession>
<dbReference type="NCBIfam" id="TIGR03168">
    <property type="entry name" value="1-PFK"/>
    <property type="match status" value="1"/>
</dbReference>
<dbReference type="PROSITE" id="PS00583">
    <property type="entry name" value="PFKB_KINASES_1"/>
    <property type="match status" value="1"/>
</dbReference>
<dbReference type="FunFam" id="3.40.1190.20:FF:000001">
    <property type="entry name" value="Phosphofructokinase"/>
    <property type="match status" value="1"/>
</dbReference>
<dbReference type="InterPro" id="IPR002173">
    <property type="entry name" value="Carboh/pur_kinase_PfkB_CS"/>
</dbReference>
<dbReference type="AlphaFoldDB" id="A0A235CMZ2"/>
<dbReference type="GO" id="GO:0016052">
    <property type="term" value="P:carbohydrate catabolic process"/>
    <property type="evidence" value="ECO:0007669"/>
    <property type="project" value="UniProtKB-ARBA"/>
</dbReference>
<dbReference type="EMBL" id="NQJF01000004">
    <property type="protein sequence ID" value="OYD25225.1"/>
    <property type="molecule type" value="Genomic_DNA"/>
</dbReference>
<keyword evidence="4 8" id="KW-0418">Kinase</keyword>
<reference evidence="10 12" key="1">
    <citation type="submission" date="2017-08" db="EMBL/GenBank/DDBJ databases">
        <title>Draft Genome Sequence of the Marine Bacterium Oceanimonas baumannii ATCC 700832.</title>
        <authorList>
            <person name="Mcclelland W.D."/>
            <person name="Brennan M.A."/>
            <person name="Trachtenberg A.M."/>
            <person name="Maclea K.S."/>
        </authorList>
    </citation>
    <scope>NUCLEOTIDE SEQUENCE [LARGE SCALE GENOMIC DNA]</scope>
    <source>
        <strain evidence="10 12">ATCC 700832</strain>
    </source>
</reference>
<evidence type="ECO:0000259" key="9">
    <source>
        <dbReference type="Pfam" id="PF00294"/>
    </source>
</evidence>
<dbReference type="NCBIfam" id="TIGR03828">
    <property type="entry name" value="pfkB"/>
    <property type="match status" value="1"/>
</dbReference>
<evidence type="ECO:0000313" key="10">
    <source>
        <dbReference type="EMBL" id="OYD25225.1"/>
    </source>
</evidence>
<keyword evidence="2 7" id="KW-0808">Transferase</keyword>
<evidence type="ECO:0000256" key="6">
    <source>
        <dbReference type="ARBA" id="ARBA00047745"/>
    </source>
</evidence>
<comment type="caution">
    <text evidence="10">The sequence shown here is derived from an EMBL/GenBank/DDBJ whole genome shotgun (WGS) entry which is preliminary data.</text>
</comment>
<evidence type="ECO:0000256" key="7">
    <source>
        <dbReference type="PIRNR" id="PIRNR000535"/>
    </source>
</evidence>
<dbReference type="InterPro" id="IPR029056">
    <property type="entry name" value="Ribokinase-like"/>
</dbReference>
<dbReference type="GO" id="GO:0005524">
    <property type="term" value="F:ATP binding"/>
    <property type="evidence" value="ECO:0007669"/>
    <property type="project" value="UniProtKB-UniRule"/>
</dbReference>
<sequence length="315" mass="33140">MSVLTLTLNPALDLTVSLPQLNAGQVNIASAGQLGAAGKGINVARVLADLGHRPYVSGFLGLDNDASFRTLFDRYGIYDDVVRLPGSTRINVKVSETGGRVTDINLPGLKVGKGDWARLLARLETLAGRFDYLIVAGSLPPGVSPAQLEGMLEMWRDRGKRVWLDTSGEALSAGIRGMPELIKPNLAELEELTGSAINGEQALAGCVGQLQQSGIAQVVVSAGAGGVYWFGPERHWRAHVPAVEVISTVGAGDSLVAGLCAGMLEGLSAPDNLRRAVALSLMAVTQVGVGIYCRKTLEVFQQKIHIEPLVLGGAQ</sequence>
<evidence type="ECO:0000313" key="13">
    <source>
        <dbReference type="Proteomes" id="UP000295058"/>
    </source>
</evidence>
<keyword evidence="3 8" id="KW-0547">Nucleotide-binding</keyword>
<dbReference type="InterPro" id="IPR011611">
    <property type="entry name" value="PfkB_dom"/>
</dbReference>
<dbReference type="Proteomes" id="UP000243640">
    <property type="component" value="Unassembled WGS sequence"/>
</dbReference>
<protein>
    <recommendedName>
        <fullName evidence="7">Phosphofructokinase</fullName>
    </recommendedName>
</protein>